<dbReference type="Gene3D" id="3.60.15.10">
    <property type="entry name" value="Ribonuclease Z/Hydroxyacylglutathione hydrolase-like"/>
    <property type="match status" value="1"/>
</dbReference>
<name>A0A7X0JQF8_9GAMM</name>
<sequence>MPIRQHYEYQHTDGTRVEGVRVGRLNGGMTSNFIVYRIGNVLIDCGPSNQWRHVKSFLEAGPSIEQLWLTHHHEDHSGNASRVGRKYGLVPKAPVQAQKKLARGFRIPAIQQLTWGKPQRVITEALAEHEYLQNGDEVVTLHTPGHAKDLTCFYLPKQRWFFSGDLYLARALKYMRSDEDLMELMLSLKKVLKLDMDVVFCPHRGIDEAGKAGMQDKLNYLIDLCQNAQQNREQGLSLDENTFQILGKPEMMDKISRGNFSKANLIRQALSVDLQSFC</sequence>
<accession>A0A7X0JQF8</accession>
<evidence type="ECO:0000313" key="2">
    <source>
        <dbReference type="EMBL" id="MBB6520408.1"/>
    </source>
</evidence>
<keyword evidence="2" id="KW-0378">Hydrolase</keyword>
<dbReference type="Pfam" id="PF00753">
    <property type="entry name" value="Lactamase_B"/>
    <property type="match status" value="1"/>
</dbReference>
<gene>
    <name evidence="2" type="ORF">HNR48_000686</name>
</gene>
<dbReference type="SMART" id="SM00849">
    <property type="entry name" value="Lactamase_B"/>
    <property type="match status" value="1"/>
</dbReference>
<dbReference type="AlphaFoldDB" id="A0A7X0JQF8"/>
<evidence type="ECO:0000259" key="1">
    <source>
        <dbReference type="SMART" id="SM00849"/>
    </source>
</evidence>
<feature type="domain" description="Metallo-beta-lactamase" evidence="1">
    <location>
        <begin position="30"/>
        <end position="203"/>
    </location>
</feature>
<dbReference type="GO" id="GO:0016787">
    <property type="term" value="F:hydrolase activity"/>
    <property type="evidence" value="ECO:0007669"/>
    <property type="project" value="UniProtKB-KW"/>
</dbReference>
<dbReference type="InterPro" id="IPR050662">
    <property type="entry name" value="Sec-metab_biosynth-thioest"/>
</dbReference>
<proteinExistence type="predicted"/>
<dbReference type="Proteomes" id="UP000528457">
    <property type="component" value="Unassembled WGS sequence"/>
</dbReference>
<evidence type="ECO:0000313" key="3">
    <source>
        <dbReference type="Proteomes" id="UP000528457"/>
    </source>
</evidence>
<dbReference type="InterPro" id="IPR036866">
    <property type="entry name" value="RibonucZ/Hydroxyglut_hydro"/>
</dbReference>
<comment type="caution">
    <text evidence="2">The sequence shown here is derived from an EMBL/GenBank/DDBJ whole genome shotgun (WGS) entry which is preliminary data.</text>
</comment>
<keyword evidence="3" id="KW-1185">Reference proteome</keyword>
<dbReference type="RefSeq" id="WP_166851355.1">
    <property type="nucleotide sequence ID" value="NZ_JAAONY010000001.1"/>
</dbReference>
<dbReference type="EMBL" id="JACHHT010000001">
    <property type="protein sequence ID" value="MBB6520408.1"/>
    <property type="molecule type" value="Genomic_DNA"/>
</dbReference>
<dbReference type="PANTHER" id="PTHR23131:SF0">
    <property type="entry name" value="ENDORIBONUCLEASE LACTB2"/>
    <property type="match status" value="1"/>
</dbReference>
<dbReference type="InParanoid" id="A0A7X0JQF8"/>
<organism evidence="2 3">
    <name type="scientific">Pseudoteredinibacter isoporae</name>
    <dbReference type="NCBI Taxonomy" id="570281"/>
    <lineage>
        <taxon>Bacteria</taxon>
        <taxon>Pseudomonadati</taxon>
        <taxon>Pseudomonadota</taxon>
        <taxon>Gammaproteobacteria</taxon>
        <taxon>Cellvibrionales</taxon>
        <taxon>Cellvibrionaceae</taxon>
        <taxon>Pseudoteredinibacter</taxon>
    </lineage>
</organism>
<protein>
    <submittedName>
        <fullName evidence="2">Glyoxylase-like metal-dependent hydrolase (Beta-lactamase superfamily II)</fullName>
    </submittedName>
</protein>
<dbReference type="InterPro" id="IPR001279">
    <property type="entry name" value="Metallo-B-lactamas"/>
</dbReference>
<reference evidence="2 3" key="1">
    <citation type="submission" date="2020-08" db="EMBL/GenBank/DDBJ databases">
        <title>Genomic Encyclopedia of Type Strains, Phase IV (KMG-IV): sequencing the most valuable type-strain genomes for metagenomic binning, comparative biology and taxonomic classification.</title>
        <authorList>
            <person name="Goeker M."/>
        </authorList>
    </citation>
    <scope>NUCLEOTIDE SEQUENCE [LARGE SCALE GENOMIC DNA]</scope>
    <source>
        <strain evidence="2 3">DSM 22368</strain>
    </source>
</reference>
<dbReference type="SUPFAM" id="SSF56281">
    <property type="entry name" value="Metallo-hydrolase/oxidoreductase"/>
    <property type="match status" value="1"/>
</dbReference>
<dbReference type="PANTHER" id="PTHR23131">
    <property type="entry name" value="ENDORIBONUCLEASE LACTB2"/>
    <property type="match status" value="1"/>
</dbReference>